<evidence type="ECO:0000313" key="2">
    <source>
        <dbReference type="EMBL" id="KAK2184735.1"/>
    </source>
</evidence>
<dbReference type="PANTHER" id="PTHR34914">
    <property type="entry name" value="LYMPHOCYTE EXPANSION MOLECULE"/>
    <property type="match status" value="1"/>
</dbReference>
<name>A0AAD9NYG3_RIDPI</name>
<feature type="compositionally biased region" description="Basic and acidic residues" evidence="1">
    <location>
        <begin position="221"/>
        <end position="231"/>
    </location>
</feature>
<organism evidence="2 3">
    <name type="scientific">Ridgeia piscesae</name>
    <name type="common">Tubeworm</name>
    <dbReference type="NCBI Taxonomy" id="27915"/>
    <lineage>
        <taxon>Eukaryota</taxon>
        <taxon>Metazoa</taxon>
        <taxon>Spiralia</taxon>
        <taxon>Lophotrochozoa</taxon>
        <taxon>Annelida</taxon>
        <taxon>Polychaeta</taxon>
        <taxon>Sedentaria</taxon>
        <taxon>Canalipalpata</taxon>
        <taxon>Sabellida</taxon>
        <taxon>Siboglinidae</taxon>
        <taxon>Ridgeia</taxon>
    </lineage>
</organism>
<reference evidence="2" key="1">
    <citation type="journal article" date="2023" name="Mol. Biol. Evol.">
        <title>Third-Generation Sequencing Reveals the Adaptive Role of the Epigenome in Three Deep-Sea Polychaetes.</title>
        <authorList>
            <person name="Perez M."/>
            <person name="Aroh O."/>
            <person name="Sun Y."/>
            <person name="Lan Y."/>
            <person name="Juniper S.K."/>
            <person name="Young C.R."/>
            <person name="Angers B."/>
            <person name="Qian P.Y."/>
        </authorList>
    </citation>
    <scope>NUCLEOTIDE SEQUENCE</scope>
    <source>
        <strain evidence="2">R07B-5</strain>
    </source>
</reference>
<feature type="region of interest" description="Disordered" evidence="1">
    <location>
        <begin position="221"/>
        <end position="247"/>
    </location>
</feature>
<proteinExistence type="predicted"/>
<dbReference type="Pfam" id="PF07004">
    <property type="entry name" value="SHIPPO-rpt"/>
    <property type="match status" value="2"/>
</dbReference>
<dbReference type="InterPro" id="IPR033557">
    <property type="entry name" value="CIMAP2"/>
</dbReference>
<dbReference type="AlphaFoldDB" id="A0AAD9NYG3"/>
<keyword evidence="3" id="KW-1185">Reference proteome</keyword>
<feature type="region of interest" description="Disordered" evidence="1">
    <location>
        <begin position="294"/>
        <end position="325"/>
    </location>
</feature>
<dbReference type="InterPro" id="IPR010736">
    <property type="entry name" value="SHIPPO-rpt"/>
</dbReference>
<accession>A0AAD9NYG3</accession>
<protein>
    <submittedName>
        <fullName evidence="2">Uncharacterized protein</fullName>
    </submittedName>
</protein>
<dbReference type="PANTHER" id="PTHR34914:SF1">
    <property type="entry name" value="LYMPHOCYTE EXPANSION MOLECULE"/>
    <property type="match status" value="1"/>
</dbReference>
<comment type="caution">
    <text evidence="2">The sequence shown here is derived from an EMBL/GenBank/DDBJ whole genome shotgun (WGS) entry which is preliminary data.</text>
</comment>
<dbReference type="EMBL" id="JAODUO010000255">
    <property type="protein sequence ID" value="KAK2184735.1"/>
    <property type="molecule type" value="Genomic_DNA"/>
</dbReference>
<gene>
    <name evidence="2" type="ORF">NP493_255g04008</name>
</gene>
<evidence type="ECO:0000313" key="3">
    <source>
        <dbReference type="Proteomes" id="UP001209878"/>
    </source>
</evidence>
<sequence>MTLVVPRKFEPKKFSGAPFGIQTVRFDVAGVHPDNKKPGAYTQVPYFIGTGTALGPGSYEVDVGAFDQKTLDRNAEGPGWARQYAMERIAALPYLLYKEQWEEKRMQKRKLGPGTYEYRDFMQLAEKPRSTKGMLDSSEIRFRQKHANATPGPGTYGKGGIPHTLTEEKNHQSASTTGMLSTRAKCDRSLPLYGCPLGPGTYPFKSSVDDVLKDSCSKRGPYDTFSEDRGKPMKTGHHARGYSSNLSPGQYPLGTFLDELGSKEKKKHGEFSKCDQHPEKPCERVFAFTLRQYPRRPSEPGPSHYKPNHNFLKKPPSQAKKSPPFLSSAVRNDKFAVKFFTGNSNPVGPGRYDIQKWHEKQHRNGQTSTFKSKSERPNHARAKFLQERIREKDVLLKDRIFITAPENPFKDLLRPPAKLDRTPTQDEFVTQRAVTVA</sequence>
<dbReference type="Proteomes" id="UP001209878">
    <property type="component" value="Unassembled WGS sequence"/>
</dbReference>
<evidence type="ECO:0000256" key="1">
    <source>
        <dbReference type="SAM" id="MobiDB-lite"/>
    </source>
</evidence>
<feature type="compositionally biased region" description="Low complexity" evidence="1">
    <location>
        <begin position="313"/>
        <end position="324"/>
    </location>
</feature>